<dbReference type="RefSeq" id="WP_285609236.1">
    <property type="nucleotide sequence ID" value="NZ_BSDC01000003.1"/>
</dbReference>
<name>A0ABQ5PZK0_9BACT</name>
<protein>
    <submittedName>
        <fullName evidence="2">Cytochrome c</fullName>
    </submittedName>
</protein>
<dbReference type="InterPro" id="IPR023119">
    <property type="entry name" value="Multihaem_cyt_PRC_cyt_su-like"/>
</dbReference>
<dbReference type="Gene3D" id="1.10.468.10">
    <property type="entry name" value="Photosynthetic Reaction Center, subunit C, domain 2"/>
    <property type="match status" value="1"/>
</dbReference>
<evidence type="ECO:0000313" key="3">
    <source>
        <dbReference type="Proteomes" id="UP001165044"/>
    </source>
</evidence>
<feature type="signal peptide" evidence="1">
    <location>
        <begin position="1"/>
        <end position="18"/>
    </location>
</feature>
<accession>A0ABQ5PZK0</accession>
<keyword evidence="1" id="KW-0732">Signal</keyword>
<evidence type="ECO:0000313" key="2">
    <source>
        <dbReference type="EMBL" id="GLH67812.1"/>
    </source>
</evidence>
<proteinExistence type="predicted"/>
<organism evidence="2 3">
    <name type="scientific">Geothrix edaphica</name>
    <dbReference type="NCBI Taxonomy" id="2927976"/>
    <lineage>
        <taxon>Bacteria</taxon>
        <taxon>Pseudomonadati</taxon>
        <taxon>Acidobacteriota</taxon>
        <taxon>Holophagae</taxon>
        <taxon>Holophagales</taxon>
        <taxon>Holophagaceae</taxon>
        <taxon>Geothrix</taxon>
    </lineage>
</organism>
<evidence type="ECO:0000256" key="1">
    <source>
        <dbReference type="SAM" id="SignalP"/>
    </source>
</evidence>
<dbReference type="EMBL" id="BSDC01000003">
    <property type="protein sequence ID" value="GLH67812.1"/>
    <property type="molecule type" value="Genomic_DNA"/>
</dbReference>
<gene>
    <name evidence="2" type="primary">omcE_2</name>
    <name evidence="2" type="ORF">GETHED_21760</name>
</gene>
<dbReference type="InterPro" id="IPR036280">
    <property type="entry name" value="Multihaem_cyt_sf"/>
</dbReference>
<sequence length="241" mass="24982">MKSLLLLLVAGASMALTAASPASGVKGTMHDLSAKAVMTRAGSTTVYTQTCVYCHAPHMGDHAKADPTYTQLVPLWNHNNTATTTFTMYNQTNAKSDASQLKGVVDSAPTGVSLACISCHDGSIAIGSIINAPYGTTTAYTASTSIDATGKLINHVVGAGGDFTNDHPIAITYDEVADLGLQPKATVVAAGLPLFNNKVQCASCHDVHNWSLSPKTGFGGTPFLRIDNNTGSALCVACHKK</sequence>
<comment type="caution">
    <text evidence="2">The sequence shown here is derived from an EMBL/GenBank/DDBJ whole genome shotgun (WGS) entry which is preliminary data.</text>
</comment>
<feature type="chain" id="PRO_5045669615" evidence="1">
    <location>
        <begin position="19"/>
        <end position="241"/>
    </location>
</feature>
<reference evidence="2" key="1">
    <citation type="journal article" date="2023" name="Antonie Van Leeuwenhoek">
        <title>Mesoterricola silvestris gen. nov., sp. nov., Mesoterricola sediminis sp. nov., Geothrix oryzae sp. nov., Geothrix edaphica sp. nov., Geothrix rubra sp. nov., and Geothrix limicola sp. nov., six novel members of Acidobacteriota isolated from soils.</title>
        <authorList>
            <person name="Itoh H."/>
            <person name="Sugisawa Y."/>
            <person name="Mise K."/>
            <person name="Xu Z."/>
            <person name="Kuniyasu M."/>
            <person name="Ushijima N."/>
            <person name="Kawano K."/>
            <person name="Kobayashi E."/>
            <person name="Shiratori Y."/>
            <person name="Masuda Y."/>
            <person name="Senoo K."/>
        </authorList>
    </citation>
    <scope>NUCLEOTIDE SEQUENCE</scope>
    <source>
        <strain evidence="2">Red802</strain>
    </source>
</reference>
<dbReference type="SUPFAM" id="SSF48695">
    <property type="entry name" value="Multiheme cytochromes"/>
    <property type="match status" value="1"/>
</dbReference>
<dbReference type="Proteomes" id="UP001165044">
    <property type="component" value="Unassembled WGS sequence"/>
</dbReference>
<keyword evidence="3" id="KW-1185">Reference proteome</keyword>